<dbReference type="InterPro" id="IPR051601">
    <property type="entry name" value="Serine_prot/Carboxylest_S33"/>
</dbReference>
<protein>
    <submittedName>
        <fullName evidence="7">Alpha/beta fold hydrolase</fullName>
    </submittedName>
</protein>
<comment type="similarity">
    <text evidence="1">Belongs to the peptidase S33 family.</text>
</comment>
<evidence type="ECO:0000259" key="6">
    <source>
        <dbReference type="Pfam" id="PF08386"/>
    </source>
</evidence>
<dbReference type="Gene3D" id="3.40.50.1820">
    <property type="entry name" value="alpha/beta hydrolase"/>
    <property type="match status" value="1"/>
</dbReference>
<dbReference type="PANTHER" id="PTHR43248">
    <property type="entry name" value="2-SUCCINYL-6-HYDROXY-2,4-CYCLOHEXADIENE-1-CARBOXYLATE SYNTHASE"/>
    <property type="match status" value="1"/>
</dbReference>
<feature type="chain" id="PRO_5047028670" evidence="4">
    <location>
        <begin position="30"/>
        <end position="532"/>
    </location>
</feature>
<sequence>MIKAKRFAALAAVAGVVLSGVAATSVASAAPTEIPEFTPEPIQWGECDNPRLVQAGAKCGFLDVPLDYAQPDGEMIKLAVSRVTHKSPDAAYQGPMLVNPGGPGGSGLIYSVFGDFVPDGGGDAYDWIGFDPRGVGASRPSLSCIPDYDGYNRPFFVPITPDLERTWLTRSRNYADACGENGGKLLEHMTTVDSANDMESIRKALGAERINYYGFSYGTYLGQVYGTLFPARLARVVFDGNVNPKRVWYDANLDQDVAFDRNIKVYFDWVAKYDSVYHLGATGRAVEALFYRKQAELLRAPAGGVIGPDEWTDIFLQAAYYVYGWEDIASAFAGFVHDGDWETLRDLYGTPPFDDNGHAVYLAVSCTDKQWPTNWNKWRVDNWLTFARAPFETWANAWFNAPCAFWPAAADTPVTIDGRGVGSALLLNETLDSATPYSGAIEVRKLFPNSVLVEGVGGTTHSGSLSGVECSDSIVTEYLKTGALPERKPGDGSDVQCDPVPQPVPSGATADKRAASAPSADLRAELAAAVPR</sequence>
<comment type="caution">
    <text evidence="7">The sequence shown here is derived from an EMBL/GenBank/DDBJ whole genome shotgun (WGS) entry which is preliminary data.</text>
</comment>
<keyword evidence="2 7" id="KW-0378">Hydrolase</keyword>
<feature type="domain" description="AB hydrolase-1" evidence="5">
    <location>
        <begin position="95"/>
        <end position="261"/>
    </location>
</feature>
<dbReference type="SUPFAM" id="SSF53474">
    <property type="entry name" value="alpha/beta-Hydrolases"/>
    <property type="match status" value="1"/>
</dbReference>
<reference evidence="8" key="1">
    <citation type="journal article" date="2019" name="Int. J. Syst. Evol. Microbiol.">
        <title>The Global Catalogue of Microorganisms (GCM) 10K type strain sequencing project: providing services to taxonomists for standard genome sequencing and annotation.</title>
        <authorList>
            <consortium name="The Broad Institute Genomics Platform"/>
            <consortium name="The Broad Institute Genome Sequencing Center for Infectious Disease"/>
            <person name="Wu L."/>
            <person name="Ma J."/>
        </authorList>
    </citation>
    <scope>NUCLEOTIDE SEQUENCE [LARGE SCALE GENOMIC DNA]</scope>
    <source>
        <strain evidence="8">ZS-22-S1</strain>
    </source>
</reference>
<keyword evidence="4" id="KW-0732">Signal</keyword>
<feature type="domain" description="Peptidase S33 tripeptidyl aminopeptidase-like C-terminal" evidence="6">
    <location>
        <begin position="394"/>
        <end position="487"/>
    </location>
</feature>
<evidence type="ECO:0000313" key="7">
    <source>
        <dbReference type="EMBL" id="MFC4859066.1"/>
    </source>
</evidence>
<proteinExistence type="inferred from homology"/>
<evidence type="ECO:0000256" key="4">
    <source>
        <dbReference type="SAM" id="SignalP"/>
    </source>
</evidence>
<accession>A0ABV9SI76</accession>
<feature type="region of interest" description="Disordered" evidence="3">
    <location>
        <begin position="483"/>
        <end position="520"/>
    </location>
</feature>
<name>A0ABV9SI76_9PSEU</name>
<gene>
    <name evidence="7" type="ORF">ACFPCV_36690</name>
</gene>
<dbReference type="Pfam" id="PF00561">
    <property type="entry name" value="Abhydrolase_1"/>
    <property type="match status" value="1"/>
</dbReference>
<organism evidence="7 8">
    <name type="scientific">Actinophytocola glycyrrhizae</name>
    <dbReference type="NCBI Taxonomy" id="2044873"/>
    <lineage>
        <taxon>Bacteria</taxon>
        <taxon>Bacillati</taxon>
        <taxon>Actinomycetota</taxon>
        <taxon>Actinomycetes</taxon>
        <taxon>Pseudonocardiales</taxon>
        <taxon>Pseudonocardiaceae</taxon>
    </lineage>
</organism>
<dbReference type="GO" id="GO:0016787">
    <property type="term" value="F:hydrolase activity"/>
    <property type="evidence" value="ECO:0007669"/>
    <property type="project" value="UniProtKB-KW"/>
</dbReference>
<dbReference type="InterPro" id="IPR029058">
    <property type="entry name" value="AB_hydrolase_fold"/>
</dbReference>
<evidence type="ECO:0000256" key="1">
    <source>
        <dbReference type="ARBA" id="ARBA00010088"/>
    </source>
</evidence>
<keyword evidence="8" id="KW-1185">Reference proteome</keyword>
<dbReference type="Pfam" id="PF08386">
    <property type="entry name" value="Abhydrolase_4"/>
    <property type="match status" value="1"/>
</dbReference>
<evidence type="ECO:0000256" key="3">
    <source>
        <dbReference type="SAM" id="MobiDB-lite"/>
    </source>
</evidence>
<evidence type="ECO:0000313" key="8">
    <source>
        <dbReference type="Proteomes" id="UP001595859"/>
    </source>
</evidence>
<evidence type="ECO:0000256" key="2">
    <source>
        <dbReference type="ARBA" id="ARBA00022801"/>
    </source>
</evidence>
<dbReference type="InterPro" id="IPR000073">
    <property type="entry name" value="AB_hydrolase_1"/>
</dbReference>
<dbReference type="PANTHER" id="PTHR43248:SF25">
    <property type="entry name" value="AB HYDROLASE-1 DOMAIN-CONTAINING PROTEIN-RELATED"/>
    <property type="match status" value="1"/>
</dbReference>
<dbReference type="InterPro" id="IPR013595">
    <property type="entry name" value="Pept_S33_TAP-like_C"/>
</dbReference>
<dbReference type="EMBL" id="JBHSIS010000025">
    <property type="protein sequence ID" value="MFC4859066.1"/>
    <property type="molecule type" value="Genomic_DNA"/>
</dbReference>
<feature type="signal peptide" evidence="4">
    <location>
        <begin position="1"/>
        <end position="29"/>
    </location>
</feature>
<dbReference type="RefSeq" id="WP_378061910.1">
    <property type="nucleotide sequence ID" value="NZ_JBHSIS010000025.1"/>
</dbReference>
<dbReference type="Proteomes" id="UP001595859">
    <property type="component" value="Unassembled WGS sequence"/>
</dbReference>
<evidence type="ECO:0000259" key="5">
    <source>
        <dbReference type="Pfam" id="PF00561"/>
    </source>
</evidence>